<dbReference type="SUPFAM" id="SSF56112">
    <property type="entry name" value="Protein kinase-like (PK-like)"/>
    <property type="match status" value="1"/>
</dbReference>
<evidence type="ECO:0000259" key="1">
    <source>
        <dbReference type="PROSITE" id="PS50011"/>
    </source>
</evidence>
<dbReference type="PROSITE" id="PS50011">
    <property type="entry name" value="PROTEIN_KINASE_DOM"/>
    <property type="match status" value="1"/>
</dbReference>
<dbReference type="Gene3D" id="3.30.200.20">
    <property type="entry name" value="Phosphorylase Kinase, domain 1"/>
    <property type="match status" value="1"/>
</dbReference>
<dbReference type="AlphaFoldDB" id="A0A251TCW2"/>
<reference evidence="2" key="3">
    <citation type="submission" date="2020-06" db="EMBL/GenBank/DDBJ databases">
        <title>Helianthus annuus Genome sequencing and assembly Release 2.</title>
        <authorList>
            <person name="Gouzy J."/>
            <person name="Langlade N."/>
            <person name="Munos S."/>
        </authorList>
    </citation>
    <scope>NUCLEOTIDE SEQUENCE</scope>
    <source>
        <tissue evidence="2">Leaves</tissue>
    </source>
</reference>
<dbReference type="InterPro" id="IPR011009">
    <property type="entry name" value="Kinase-like_dom_sf"/>
</dbReference>
<name>A0A251TCW2_HELAN</name>
<keyword evidence="4" id="KW-1185">Reference proteome</keyword>
<dbReference type="GO" id="GO:0004714">
    <property type="term" value="F:transmembrane receptor protein tyrosine kinase activity"/>
    <property type="evidence" value="ECO:0007669"/>
    <property type="project" value="InterPro"/>
</dbReference>
<protein>
    <recommendedName>
        <fullName evidence="1">Protein kinase domain-containing protein</fullName>
    </recommendedName>
</protein>
<evidence type="ECO:0000313" key="3">
    <source>
        <dbReference type="EMBL" id="OTG08985.1"/>
    </source>
</evidence>
<sequence length="152" mass="17494">MKISSGKVDSGNLIDIAARRLDHELWYGIPEFQTEIMMLASLKHQNVVSIVKFCHEDEENIIIYNYEAKGSLEQYLSDPVTLTWTQRLHICLGIARALSYIHYDKQCSFSVIHRDVKSSMILLSDKWEAKLSGFELSTMQPTAKRHISVKHI</sequence>
<gene>
    <name evidence="3" type="ORF">HannXRQ_Chr11g0347841</name>
    <name evidence="2" type="ORF">HanXRQr2_Chr11g0512541</name>
</gene>
<dbReference type="PANTHER" id="PTHR27003:SF383">
    <property type="entry name" value="TYROSINE-PROTEIN KINASE, NON-RECEPTOR JAK_TYK2-RELATED"/>
    <property type="match status" value="1"/>
</dbReference>
<dbReference type="InterPro" id="IPR045272">
    <property type="entry name" value="ANXUR1/2-like"/>
</dbReference>
<evidence type="ECO:0000313" key="4">
    <source>
        <dbReference type="Proteomes" id="UP000215914"/>
    </source>
</evidence>
<accession>A0A251TCW2</accession>
<dbReference type="Pfam" id="PF07714">
    <property type="entry name" value="PK_Tyr_Ser-Thr"/>
    <property type="match status" value="1"/>
</dbReference>
<reference evidence="3" key="2">
    <citation type="submission" date="2017-02" db="EMBL/GenBank/DDBJ databases">
        <title>Sunflower complete genome.</title>
        <authorList>
            <person name="Langlade N."/>
            <person name="Munos S."/>
        </authorList>
    </citation>
    <scope>NUCLEOTIDE SEQUENCE [LARGE SCALE GENOMIC DNA]</scope>
    <source>
        <tissue evidence="3">Leaves</tissue>
    </source>
</reference>
<keyword evidence="2" id="KW-0808">Transferase</keyword>
<dbReference type="InParanoid" id="A0A251TCW2"/>
<dbReference type="Gene3D" id="1.10.510.10">
    <property type="entry name" value="Transferase(Phosphotransferase) domain 1"/>
    <property type="match status" value="1"/>
</dbReference>
<dbReference type="PANTHER" id="PTHR27003">
    <property type="entry name" value="OS07G0166700 PROTEIN"/>
    <property type="match status" value="1"/>
</dbReference>
<reference evidence="2 4" key="1">
    <citation type="journal article" date="2017" name="Nature">
        <title>The sunflower genome provides insights into oil metabolism, flowering and Asterid evolution.</title>
        <authorList>
            <person name="Badouin H."/>
            <person name="Gouzy J."/>
            <person name="Grassa C.J."/>
            <person name="Murat F."/>
            <person name="Staton S.E."/>
            <person name="Cottret L."/>
            <person name="Lelandais-Briere C."/>
            <person name="Owens G.L."/>
            <person name="Carrere S."/>
            <person name="Mayjonade B."/>
            <person name="Legrand L."/>
            <person name="Gill N."/>
            <person name="Kane N.C."/>
            <person name="Bowers J.E."/>
            <person name="Hubner S."/>
            <person name="Bellec A."/>
            <person name="Berard A."/>
            <person name="Berges H."/>
            <person name="Blanchet N."/>
            <person name="Boniface M.C."/>
            <person name="Brunel D."/>
            <person name="Catrice O."/>
            <person name="Chaidir N."/>
            <person name="Claudel C."/>
            <person name="Donnadieu C."/>
            <person name="Faraut T."/>
            <person name="Fievet G."/>
            <person name="Helmstetter N."/>
            <person name="King M."/>
            <person name="Knapp S.J."/>
            <person name="Lai Z."/>
            <person name="Le Paslier M.C."/>
            <person name="Lippi Y."/>
            <person name="Lorenzon L."/>
            <person name="Mandel J.R."/>
            <person name="Marage G."/>
            <person name="Marchand G."/>
            <person name="Marquand E."/>
            <person name="Bret-Mestries E."/>
            <person name="Morien E."/>
            <person name="Nambeesan S."/>
            <person name="Nguyen T."/>
            <person name="Pegot-Espagnet P."/>
            <person name="Pouilly N."/>
            <person name="Raftis F."/>
            <person name="Sallet E."/>
            <person name="Schiex T."/>
            <person name="Thomas J."/>
            <person name="Vandecasteele C."/>
            <person name="Vares D."/>
            <person name="Vear F."/>
            <person name="Vautrin S."/>
            <person name="Crespi M."/>
            <person name="Mangin B."/>
            <person name="Burke J.M."/>
            <person name="Salse J."/>
            <person name="Munos S."/>
            <person name="Vincourt P."/>
            <person name="Rieseberg L.H."/>
            <person name="Langlade N.B."/>
        </authorList>
    </citation>
    <scope>NUCLEOTIDE SEQUENCE [LARGE SCALE GENOMIC DNA]</scope>
    <source>
        <strain evidence="4">cv. SF193</strain>
        <tissue evidence="2">Leaves</tissue>
    </source>
</reference>
<dbReference type="EMBL" id="CM007900">
    <property type="protein sequence ID" value="OTG08985.1"/>
    <property type="molecule type" value="Genomic_DNA"/>
</dbReference>
<proteinExistence type="predicted"/>
<dbReference type="InterPro" id="IPR001245">
    <property type="entry name" value="Ser-Thr/Tyr_kinase_cat_dom"/>
</dbReference>
<dbReference type="EMBL" id="MNCJ02000326">
    <property type="protein sequence ID" value="KAF5783844.1"/>
    <property type="molecule type" value="Genomic_DNA"/>
</dbReference>
<organism evidence="3 4">
    <name type="scientific">Helianthus annuus</name>
    <name type="common">Common sunflower</name>
    <dbReference type="NCBI Taxonomy" id="4232"/>
    <lineage>
        <taxon>Eukaryota</taxon>
        <taxon>Viridiplantae</taxon>
        <taxon>Streptophyta</taxon>
        <taxon>Embryophyta</taxon>
        <taxon>Tracheophyta</taxon>
        <taxon>Spermatophyta</taxon>
        <taxon>Magnoliopsida</taxon>
        <taxon>eudicotyledons</taxon>
        <taxon>Gunneridae</taxon>
        <taxon>Pentapetalae</taxon>
        <taxon>asterids</taxon>
        <taxon>campanulids</taxon>
        <taxon>Asterales</taxon>
        <taxon>Asteraceae</taxon>
        <taxon>Asteroideae</taxon>
        <taxon>Heliantheae alliance</taxon>
        <taxon>Heliantheae</taxon>
        <taxon>Helianthus</taxon>
    </lineage>
</organism>
<dbReference type="InterPro" id="IPR000719">
    <property type="entry name" value="Prot_kinase_dom"/>
</dbReference>
<feature type="domain" description="Protein kinase" evidence="1">
    <location>
        <begin position="1"/>
        <end position="152"/>
    </location>
</feature>
<evidence type="ECO:0000313" key="2">
    <source>
        <dbReference type="EMBL" id="KAF5783844.1"/>
    </source>
</evidence>
<dbReference type="GO" id="GO:0005524">
    <property type="term" value="F:ATP binding"/>
    <property type="evidence" value="ECO:0007669"/>
    <property type="project" value="InterPro"/>
</dbReference>
<dbReference type="Proteomes" id="UP000215914">
    <property type="component" value="Chromosome 11"/>
</dbReference>
<dbReference type="OrthoDB" id="4062651at2759"/>
<dbReference type="Gramene" id="mRNA:HanXRQr2_Chr11g0512541">
    <property type="protein sequence ID" value="CDS:HanXRQr2_Chr11g0512541.1"/>
    <property type="gene ID" value="HanXRQr2_Chr11g0512541"/>
</dbReference>